<accession>Q1IVN6</accession>
<dbReference type="EnsemblBacteria" id="ABF39064">
    <property type="protein sequence ID" value="ABF39064"/>
    <property type="gene ID" value="Acid345_0059"/>
</dbReference>
<evidence type="ECO:0000313" key="2">
    <source>
        <dbReference type="Proteomes" id="UP000002432"/>
    </source>
</evidence>
<dbReference type="SUPFAM" id="SSF88723">
    <property type="entry name" value="PIN domain-like"/>
    <property type="match status" value="1"/>
</dbReference>
<dbReference type="EMBL" id="CP000360">
    <property type="protein sequence ID" value="ABF39064.1"/>
    <property type="molecule type" value="Genomic_DNA"/>
</dbReference>
<proteinExistence type="predicted"/>
<dbReference type="InterPro" id="IPR029060">
    <property type="entry name" value="PIN-like_dom_sf"/>
</dbReference>
<evidence type="ECO:0000313" key="1">
    <source>
        <dbReference type="EMBL" id="ABF39064.1"/>
    </source>
</evidence>
<dbReference type="AlphaFoldDB" id="Q1IVN6"/>
<reference evidence="1 2" key="1">
    <citation type="journal article" date="2009" name="Appl. Environ. Microbiol.">
        <title>Three genomes from the phylum Acidobacteria provide insight into the lifestyles of these microorganisms in soils.</title>
        <authorList>
            <person name="Ward N.L."/>
            <person name="Challacombe J.F."/>
            <person name="Janssen P.H."/>
            <person name="Henrissat B."/>
            <person name="Coutinho P.M."/>
            <person name="Wu M."/>
            <person name="Xie G."/>
            <person name="Haft D.H."/>
            <person name="Sait M."/>
            <person name="Badger J."/>
            <person name="Barabote R.D."/>
            <person name="Bradley B."/>
            <person name="Brettin T.S."/>
            <person name="Brinkac L.M."/>
            <person name="Bruce D."/>
            <person name="Creasy T."/>
            <person name="Daugherty S.C."/>
            <person name="Davidsen T.M."/>
            <person name="DeBoy R.T."/>
            <person name="Detter J.C."/>
            <person name="Dodson R.J."/>
            <person name="Durkin A.S."/>
            <person name="Ganapathy A."/>
            <person name="Gwinn-Giglio M."/>
            <person name="Han C.S."/>
            <person name="Khouri H."/>
            <person name="Kiss H."/>
            <person name="Kothari S.P."/>
            <person name="Madupu R."/>
            <person name="Nelson K.E."/>
            <person name="Nelson W.C."/>
            <person name="Paulsen I."/>
            <person name="Penn K."/>
            <person name="Ren Q."/>
            <person name="Rosovitz M.J."/>
            <person name="Selengut J.D."/>
            <person name="Shrivastava S."/>
            <person name="Sullivan S.A."/>
            <person name="Tapia R."/>
            <person name="Thompson L.S."/>
            <person name="Watkins K.L."/>
            <person name="Yang Q."/>
            <person name="Yu C."/>
            <person name="Zafar N."/>
            <person name="Zhou L."/>
            <person name="Kuske C.R."/>
        </authorList>
    </citation>
    <scope>NUCLEOTIDE SEQUENCE [LARGE SCALE GENOMIC DNA]</scope>
    <source>
        <strain evidence="1 2">Ellin345</strain>
    </source>
</reference>
<evidence type="ECO:0008006" key="3">
    <source>
        <dbReference type="Google" id="ProtNLM"/>
    </source>
</evidence>
<name>Q1IVN6_KORVE</name>
<keyword evidence="2" id="KW-1185">Reference proteome</keyword>
<sequence>MKKKVFLDTQILEYAATGNISKREWDHVTRYLQCEYRYYISLHTLYELLVGLALGSNDYFSHNQKRLKVLFSLGARRYLGLAGDFVRVHAFGLPGRIHHFDPEHLRIWARVIVGARDRWQLEREGVGLGTRAYGIKLDEVVSQVDRGKAQHVKSLEELRDGVSKRSNQEIWSTSLLNLIEVPATPENVTRILNATDAAFWYSSALYDLAKARNYNFDERDSDWLDYHQLLYLADPTVHFVTAEVKLPARIKKSVQRDRVLVWKDLISIAAKRGF</sequence>
<dbReference type="KEGG" id="aba:Acid345_0059"/>
<dbReference type="RefSeq" id="WP_011520866.1">
    <property type="nucleotide sequence ID" value="NC_008009.1"/>
</dbReference>
<dbReference type="HOGENOM" id="CLU_1014832_0_0_0"/>
<organism evidence="1 2">
    <name type="scientific">Koribacter versatilis (strain Ellin345)</name>
    <dbReference type="NCBI Taxonomy" id="204669"/>
    <lineage>
        <taxon>Bacteria</taxon>
        <taxon>Pseudomonadati</taxon>
        <taxon>Acidobacteriota</taxon>
        <taxon>Terriglobia</taxon>
        <taxon>Terriglobales</taxon>
        <taxon>Candidatus Korobacteraceae</taxon>
        <taxon>Candidatus Korobacter</taxon>
    </lineage>
</organism>
<dbReference type="OrthoDB" id="9834328at2"/>
<dbReference type="Proteomes" id="UP000002432">
    <property type="component" value="Chromosome"/>
</dbReference>
<dbReference type="STRING" id="204669.Acid345_0059"/>
<gene>
    <name evidence="1" type="ordered locus">Acid345_0059</name>
</gene>
<protein>
    <recommendedName>
        <fullName evidence="3">PIN domain-containing protein</fullName>
    </recommendedName>
</protein>